<reference evidence="9" key="1">
    <citation type="journal article" date="2016" name="Nat. Commun.">
        <title>The Gonium pectorale genome demonstrates co-option of cell cycle regulation during the evolution of multicellularity.</title>
        <authorList>
            <person name="Hanschen E.R."/>
            <person name="Marriage T.N."/>
            <person name="Ferris P.J."/>
            <person name="Hamaji T."/>
            <person name="Toyoda A."/>
            <person name="Fujiyama A."/>
            <person name="Neme R."/>
            <person name="Noguchi H."/>
            <person name="Minakuchi Y."/>
            <person name="Suzuki M."/>
            <person name="Kawai-Toyooka H."/>
            <person name="Smith D.R."/>
            <person name="Sparks H."/>
            <person name="Anderson J."/>
            <person name="Bakaric R."/>
            <person name="Luria V."/>
            <person name="Karger A."/>
            <person name="Kirschner M.W."/>
            <person name="Durand P.M."/>
            <person name="Michod R.E."/>
            <person name="Nozaki H."/>
            <person name="Olson B.J."/>
        </authorList>
    </citation>
    <scope>NUCLEOTIDE SEQUENCE [LARGE SCALE GENOMIC DNA]</scope>
    <source>
        <strain evidence="9">NIES-2863</strain>
    </source>
</reference>
<comment type="caution">
    <text evidence="8">The sequence shown here is derived from an EMBL/GenBank/DDBJ whole genome shotgun (WGS) entry which is preliminary data.</text>
</comment>
<feature type="region of interest" description="Disordered" evidence="5">
    <location>
        <begin position="169"/>
        <end position="254"/>
    </location>
</feature>
<evidence type="ECO:0000256" key="4">
    <source>
        <dbReference type="ARBA" id="ARBA00023157"/>
    </source>
</evidence>
<dbReference type="SMART" id="SM00254">
    <property type="entry name" value="ShKT"/>
    <property type="match status" value="1"/>
</dbReference>
<feature type="compositionally biased region" description="Acidic residues" evidence="5">
    <location>
        <begin position="210"/>
        <end position="226"/>
    </location>
</feature>
<dbReference type="OrthoDB" id="291007at2759"/>
<sequence length="632" mass="66131">MLDGSWTAGLRMPNPPYCTRNGGLAPDVEAIDDEGMLEHAAKAIQCTGCHVLMAVTWARVTSDVLSGESVTAQQVREYMEEACEKDALDAILKKYTLLKMESGGMLFFVVRERRGNNKGSTATDAEEAAVAMSCKNLVRESGQDLTAVAMEQLANYRREALRLLVKHGRDGGNEQEGLPDPEDVPGPARGGAGSGSNGLLPRLDAGSGSDGDDEDDEYVDPDDLDEGGGVKEGGKGAKSGKRPPKPQGSSGARVVRGLTIKADPGQPECTDLNPKCPQWAASGECELNPNYMIGTHVHKGHCRKSCGMCTAYSSLSGSPELVSELESLSAALLLAAKNLGCGASGACLSGVSGMAAGQGLIKQAAGSGGTKEKLLPGMKELPGGFVLGKPWWGIPEVRSVAASLRKPVPGSDGVPPSEGAAASSGAADDGGAAVASAPSHADVDRVLAPALAHRILSVPSDFFIYEYLYKNHTRHYHAEKDGSVTEDWLLGKFSRESVSLMSSATGEVAGLEELDLLPGGTHSERLKAHTWPYVKQVYAGGDECVLGGGRRVVRRVEARVACSPDSNTYMLVREPDFCTYTFVIFVPELCALDYYKPRPKGQTGKVQAAAGGPGAGAGGQGSKRAAKGGARN</sequence>
<dbReference type="Gene3D" id="1.10.10.1940">
    <property type="match status" value="1"/>
</dbReference>
<dbReference type="InterPro" id="IPR003582">
    <property type="entry name" value="ShKT_dom"/>
</dbReference>
<feature type="domain" description="ShKT" evidence="6">
    <location>
        <begin position="269"/>
        <end position="309"/>
    </location>
</feature>
<dbReference type="PROSITE" id="PS51914">
    <property type="entry name" value="MRH"/>
    <property type="match status" value="1"/>
</dbReference>
<dbReference type="PROSITE" id="PS51670">
    <property type="entry name" value="SHKT"/>
    <property type="match status" value="1"/>
</dbReference>
<evidence type="ECO:0000313" key="8">
    <source>
        <dbReference type="EMBL" id="KXZ53821.1"/>
    </source>
</evidence>
<evidence type="ECO:0000256" key="3">
    <source>
        <dbReference type="ARBA" id="ARBA00022824"/>
    </source>
</evidence>
<dbReference type="GO" id="GO:0005788">
    <property type="term" value="C:endoplasmic reticulum lumen"/>
    <property type="evidence" value="ECO:0007669"/>
    <property type="project" value="TreeGrafter"/>
</dbReference>
<evidence type="ECO:0000313" key="9">
    <source>
        <dbReference type="Proteomes" id="UP000075714"/>
    </source>
</evidence>
<dbReference type="AlphaFoldDB" id="A0A150GVF7"/>
<organism evidence="8 9">
    <name type="scientific">Gonium pectorale</name>
    <name type="common">Green alga</name>
    <dbReference type="NCBI Taxonomy" id="33097"/>
    <lineage>
        <taxon>Eukaryota</taxon>
        <taxon>Viridiplantae</taxon>
        <taxon>Chlorophyta</taxon>
        <taxon>core chlorophytes</taxon>
        <taxon>Chlorophyceae</taxon>
        <taxon>CS clade</taxon>
        <taxon>Chlamydomonadales</taxon>
        <taxon>Volvocaceae</taxon>
        <taxon>Gonium</taxon>
    </lineage>
</organism>
<evidence type="ECO:0000256" key="2">
    <source>
        <dbReference type="ARBA" id="ARBA00022729"/>
    </source>
</evidence>
<dbReference type="Pfam" id="PF01549">
    <property type="entry name" value="ShK"/>
    <property type="match status" value="1"/>
</dbReference>
<proteinExistence type="predicted"/>
<evidence type="ECO:0000256" key="5">
    <source>
        <dbReference type="SAM" id="MobiDB-lite"/>
    </source>
</evidence>
<protein>
    <submittedName>
        <fullName evidence="8">Uncharacterized protein</fullName>
    </submittedName>
</protein>
<feature type="compositionally biased region" description="Gly residues" evidence="5">
    <location>
        <begin position="611"/>
        <end position="621"/>
    </location>
</feature>
<keyword evidence="4" id="KW-1015">Disulfide bond</keyword>
<gene>
    <name evidence="8" type="ORF">GPECTOR_6g739</name>
</gene>
<dbReference type="GO" id="GO:0030968">
    <property type="term" value="P:endoplasmic reticulum unfolded protein response"/>
    <property type="evidence" value="ECO:0007669"/>
    <property type="project" value="InterPro"/>
</dbReference>
<dbReference type="PANTHER" id="PTHR15414:SF0">
    <property type="entry name" value="ENDOPLASMIC RETICULUM LECTIN 1"/>
    <property type="match status" value="1"/>
</dbReference>
<keyword evidence="2" id="KW-0732">Signal</keyword>
<dbReference type="GO" id="GO:0030970">
    <property type="term" value="P:retrograde protein transport, ER to cytosol"/>
    <property type="evidence" value="ECO:0007669"/>
    <property type="project" value="TreeGrafter"/>
</dbReference>
<feature type="compositionally biased region" description="Low complexity" evidence="5">
    <location>
        <begin position="413"/>
        <end position="435"/>
    </location>
</feature>
<dbReference type="InterPro" id="IPR009011">
    <property type="entry name" value="Man6P_isomerase_rcpt-bd_dom_sf"/>
</dbReference>
<dbReference type="Gene3D" id="2.70.130.10">
    <property type="entry name" value="Mannose-6-phosphate receptor binding domain"/>
    <property type="match status" value="1"/>
</dbReference>
<evidence type="ECO:0000259" key="6">
    <source>
        <dbReference type="PROSITE" id="PS51670"/>
    </source>
</evidence>
<dbReference type="STRING" id="33097.A0A150GVF7"/>
<comment type="subcellular location">
    <subcellularLocation>
        <location evidence="1">Endoplasmic reticulum</location>
    </subcellularLocation>
</comment>
<dbReference type="EMBL" id="LSYV01000007">
    <property type="protein sequence ID" value="KXZ53821.1"/>
    <property type="molecule type" value="Genomic_DNA"/>
</dbReference>
<dbReference type="InterPro" id="IPR044865">
    <property type="entry name" value="MRH_dom"/>
</dbReference>
<name>A0A150GVF7_GONPE</name>
<dbReference type="Proteomes" id="UP000075714">
    <property type="component" value="Unassembled WGS sequence"/>
</dbReference>
<feature type="domain" description="MRH" evidence="7">
    <location>
        <begin position="460"/>
        <end position="592"/>
    </location>
</feature>
<keyword evidence="3" id="KW-0256">Endoplasmic reticulum</keyword>
<evidence type="ECO:0000256" key="1">
    <source>
        <dbReference type="ARBA" id="ARBA00004240"/>
    </source>
</evidence>
<dbReference type="InterPro" id="IPR045149">
    <property type="entry name" value="OS-9-like"/>
</dbReference>
<feature type="region of interest" description="Disordered" evidence="5">
    <location>
        <begin position="406"/>
        <end position="435"/>
    </location>
</feature>
<feature type="region of interest" description="Disordered" evidence="5">
    <location>
        <begin position="600"/>
        <end position="632"/>
    </location>
</feature>
<dbReference type="PANTHER" id="PTHR15414">
    <property type="entry name" value="OS-9-RELATED"/>
    <property type="match status" value="1"/>
</dbReference>
<keyword evidence="9" id="KW-1185">Reference proteome</keyword>
<accession>A0A150GVF7</accession>
<evidence type="ECO:0000259" key="7">
    <source>
        <dbReference type="PROSITE" id="PS51914"/>
    </source>
</evidence>